<dbReference type="Pfam" id="PF23636">
    <property type="entry name" value="DUF7144"/>
    <property type="match status" value="1"/>
</dbReference>
<feature type="transmembrane region" description="Helical" evidence="1">
    <location>
        <begin position="86"/>
        <end position="106"/>
    </location>
</feature>
<feature type="transmembrane region" description="Helical" evidence="1">
    <location>
        <begin position="56"/>
        <end position="79"/>
    </location>
</feature>
<reference evidence="3" key="1">
    <citation type="submission" date="2016-04" db="EMBL/GenBank/DDBJ databases">
        <authorList>
            <person name="Evans L.H."/>
            <person name="Alamgir A."/>
            <person name="Owens N."/>
            <person name="Weber N.D."/>
            <person name="Virtaneva K."/>
            <person name="Barbian K."/>
            <person name="Babar A."/>
            <person name="Rosenke K."/>
        </authorList>
    </citation>
    <scope>NUCLEOTIDE SEQUENCE</scope>
    <source>
        <strain evidence="3">Nono1</strain>
    </source>
</reference>
<name>A0A1M4EGS5_9ACTN</name>
<feature type="transmembrane region" description="Helical" evidence="1">
    <location>
        <begin position="21"/>
        <end position="44"/>
    </location>
</feature>
<dbReference type="RefSeq" id="WP_225266669.1">
    <property type="nucleotide sequence ID" value="NZ_CP084058.1"/>
</dbReference>
<dbReference type="AlphaFoldDB" id="A0A1M4EGS5"/>
<keyword evidence="1" id="KW-0812">Transmembrane</keyword>
<proteinExistence type="predicted"/>
<dbReference type="EMBL" id="LT559118">
    <property type="protein sequence ID" value="SBO97936.1"/>
    <property type="molecule type" value="Genomic_DNA"/>
</dbReference>
<keyword evidence="1" id="KW-0472">Membrane</keyword>
<gene>
    <name evidence="3" type="ORF">BN4615_P7452</name>
</gene>
<evidence type="ECO:0000313" key="3">
    <source>
        <dbReference type="EMBL" id="SBO97936.1"/>
    </source>
</evidence>
<dbReference type="InterPro" id="IPR055568">
    <property type="entry name" value="DUF7144"/>
</dbReference>
<protein>
    <recommendedName>
        <fullName evidence="2">DUF7144 domain-containing protein</fullName>
    </recommendedName>
</protein>
<feature type="domain" description="DUF7144" evidence="2">
    <location>
        <begin position="20"/>
        <end position="132"/>
    </location>
</feature>
<evidence type="ECO:0000256" key="1">
    <source>
        <dbReference type="SAM" id="Phobius"/>
    </source>
</evidence>
<evidence type="ECO:0000259" key="2">
    <source>
        <dbReference type="Pfam" id="PF23636"/>
    </source>
</evidence>
<accession>A0A1M4EGS5</accession>
<keyword evidence="1" id="KW-1133">Transmembrane helix</keyword>
<organism evidence="3">
    <name type="scientific">Nonomuraea gerenzanensis</name>
    <dbReference type="NCBI Taxonomy" id="93944"/>
    <lineage>
        <taxon>Bacteria</taxon>
        <taxon>Bacillati</taxon>
        <taxon>Actinomycetota</taxon>
        <taxon>Actinomycetes</taxon>
        <taxon>Streptosporangiales</taxon>
        <taxon>Streptosporangiaceae</taxon>
        <taxon>Nonomuraea</taxon>
    </lineage>
</organism>
<feature type="transmembrane region" description="Helical" evidence="1">
    <location>
        <begin position="112"/>
        <end position="132"/>
    </location>
</feature>
<sequence length="144" mass="15856">MTGMTGKSYSTRQSWVAGAALFAAIMMITVGFFQALEGIAAIIANEFYVPTRNYVYVIDVTAWGWIHLVLGVAVGVAGWGVMVAQLWARIVGIAAAVLSAVANFFFIPYYPFWAMLIIALDIFIIWTLCVYGKREAREAGMRES</sequence>